<dbReference type="RefSeq" id="WP_153022450.1">
    <property type="nucleotide sequence ID" value="NZ_BAABIH010000008.1"/>
</dbReference>
<keyword evidence="3" id="KW-0812">Transmembrane</keyword>
<dbReference type="Proteomes" id="UP000326702">
    <property type="component" value="Chromosome"/>
</dbReference>
<organism evidence="5 6">
    <name type="scientific">Luteimicrobium xylanilyticum</name>
    <dbReference type="NCBI Taxonomy" id="1133546"/>
    <lineage>
        <taxon>Bacteria</taxon>
        <taxon>Bacillati</taxon>
        <taxon>Actinomycetota</taxon>
        <taxon>Actinomycetes</taxon>
        <taxon>Micrococcales</taxon>
        <taxon>Luteimicrobium</taxon>
    </lineage>
</organism>
<dbReference type="EMBL" id="CP045529">
    <property type="protein sequence ID" value="QFU99316.1"/>
    <property type="molecule type" value="Genomic_DNA"/>
</dbReference>
<keyword evidence="1" id="KW-0732">Signal</keyword>
<evidence type="ECO:0000313" key="5">
    <source>
        <dbReference type="EMBL" id="QFU99316.1"/>
    </source>
</evidence>
<name>A0A5P9QDI8_9MICO</name>
<keyword evidence="3" id="KW-0472">Membrane</keyword>
<evidence type="ECO:0000256" key="3">
    <source>
        <dbReference type="SAM" id="Phobius"/>
    </source>
</evidence>
<dbReference type="OrthoDB" id="9766277at2"/>
<feature type="transmembrane region" description="Helical" evidence="3">
    <location>
        <begin position="33"/>
        <end position="52"/>
    </location>
</feature>
<dbReference type="SMART" id="SM01208">
    <property type="entry name" value="G5"/>
    <property type="match status" value="1"/>
</dbReference>
<dbReference type="Pfam" id="PF07501">
    <property type="entry name" value="G5"/>
    <property type="match status" value="1"/>
</dbReference>
<dbReference type="InterPro" id="IPR023346">
    <property type="entry name" value="Lysozyme-like_dom_sf"/>
</dbReference>
<dbReference type="SUPFAM" id="SSF53955">
    <property type="entry name" value="Lysozyme-like"/>
    <property type="match status" value="1"/>
</dbReference>
<evidence type="ECO:0000256" key="1">
    <source>
        <dbReference type="ARBA" id="ARBA00022729"/>
    </source>
</evidence>
<protein>
    <recommendedName>
        <fullName evidence="4">G5 domain-containing protein</fullName>
    </recommendedName>
</protein>
<feature type="compositionally biased region" description="Polar residues" evidence="2">
    <location>
        <begin position="1"/>
        <end position="15"/>
    </location>
</feature>
<evidence type="ECO:0000256" key="2">
    <source>
        <dbReference type="SAM" id="MobiDB-lite"/>
    </source>
</evidence>
<sequence length="358" mass="36731">MTSPRPHSEPTSTLDTRAARHRAEHARRLRRRLMGIGATVGGLAVVGGIAVAQASSLGSTAADAAAASPSSTTALDRGQHASRDLTNGRAPLTGTPISAKKSVKTSTTLPTGTIHVVATSWKVRTTTATGTTPTTVGKVLAAHDVRPDSNDQIVLTPPAAADKKAGVVATVTVHKVQVANKTTKTASKAGTVVKKDSSRLASAGTKVTRAGKNGVKTTVQRVTTVDGKVTDRKTLKTTDTAVDAILVKGTKADPKPAGPSGAKAIAAAMVSARGWGSDQFQCLVNLWNRESGWSVTATNASSGAYGIPQSLPASKMASAGADYRTNAKTQITWGLNYIAGSYGTPCGAWGHSQATGWY</sequence>
<keyword evidence="6" id="KW-1185">Reference proteome</keyword>
<feature type="region of interest" description="Disordered" evidence="2">
    <location>
        <begin position="68"/>
        <end position="106"/>
    </location>
</feature>
<dbReference type="InterPro" id="IPR011098">
    <property type="entry name" value="G5_dom"/>
</dbReference>
<reference evidence="5 6" key="1">
    <citation type="submission" date="2019-10" db="EMBL/GenBank/DDBJ databases">
        <title>Genome sequence of Luteimicrobium xylanilyticum HY-24.</title>
        <authorList>
            <person name="Kim D.Y."/>
            <person name="Park H.-Y."/>
        </authorList>
    </citation>
    <scope>NUCLEOTIDE SEQUENCE [LARGE SCALE GENOMIC DNA]</scope>
    <source>
        <strain evidence="5 6">HY-24</strain>
    </source>
</reference>
<dbReference type="PROSITE" id="PS51109">
    <property type="entry name" value="G5"/>
    <property type="match status" value="1"/>
</dbReference>
<gene>
    <name evidence="5" type="ORF">KDY119_02844</name>
</gene>
<proteinExistence type="predicted"/>
<feature type="domain" description="G5" evidence="4">
    <location>
        <begin position="173"/>
        <end position="252"/>
    </location>
</feature>
<accession>A0A5P9QDI8</accession>
<evidence type="ECO:0000313" key="6">
    <source>
        <dbReference type="Proteomes" id="UP000326702"/>
    </source>
</evidence>
<feature type="region of interest" description="Disordered" evidence="2">
    <location>
        <begin position="1"/>
        <end position="22"/>
    </location>
</feature>
<evidence type="ECO:0000259" key="4">
    <source>
        <dbReference type="PROSITE" id="PS51109"/>
    </source>
</evidence>
<dbReference type="Gene3D" id="2.20.230.10">
    <property type="entry name" value="Resuscitation-promoting factor rpfb"/>
    <property type="match status" value="1"/>
</dbReference>
<dbReference type="KEGG" id="lxl:KDY119_02844"/>
<dbReference type="AlphaFoldDB" id="A0A5P9QDI8"/>
<keyword evidence="3" id="KW-1133">Transmembrane helix</keyword>